<dbReference type="PANTHER" id="PTHR43081:SF1">
    <property type="entry name" value="ADENYLATE CYCLASE, TERMINAL-DIFFERENTIATION SPECIFIC"/>
    <property type="match status" value="1"/>
</dbReference>
<protein>
    <submittedName>
        <fullName evidence="3">Adenylate/guanylate cyclase domain-containing protein</fullName>
    </submittedName>
</protein>
<dbReference type="PROSITE" id="PS50125">
    <property type="entry name" value="GUANYLATE_CYCLASE_2"/>
    <property type="match status" value="1"/>
</dbReference>
<evidence type="ECO:0000313" key="4">
    <source>
        <dbReference type="Proteomes" id="UP000678276"/>
    </source>
</evidence>
<dbReference type="SMART" id="SM00044">
    <property type="entry name" value="CYCc"/>
    <property type="match status" value="1"/>
</dbReference>
<name>A0ABS4BLZ4_9HYPH</name>
<keyword evidence="4" id="KW-1185">Reference proteome</keyword>
<dbReference type="Gene3D" id="3.30.70.1230">
    <property type="entry name" value="Nucleotide cyclase"/>
    <property type="match status" value="1"/>
</dbReference>
<feature type="transmembrane region" description="Helical" evidence="1">
    <location>
        <begin position="393"/>
        <end position="413"/>
    </location>
</feature>
<keyword evidence="1" id="KW-1133">Transmembrane helix</keyword>
<dbReference type="EMBL" id="JAGJCF010000019">
    <property type="protein sequence ID" value="MBP0617747.1"/>
    <property type="molecule type" value="Genomic_DNA"/>
</dbReference>
<dbReference type="SUPFAM" id="SSF55073">
    <property type="entry name" value="Nucleotide cyclase"/>
    <property type="match status" value="1"/>
</dbReference>
<feature type="domain" description="Guanylate cyclase" evidence="2">
    <location>
        <begin position="486"/>
        <end position="614"/>
    </location>
</feature>
<accession>A0ABS4BLZ4</accession>
<dbReference type="RefSeq" id="WP_209596814.1">
    <property type="nucleotide sequence ID" value="NZ_JAGJCF010000019.1"/>
</dbReference>
<dbReference type="CDD" id="cd07302">
    <property type="entry name" value="CHD"/>
    <property type="match status" value="1"/>
</dbReference>
<dbReference type="InterPro" id="IPR029787">
    <property type="entry name" value="Nucleotide_cyclase"/>
</dbReference>
<evidence type="ECO:0000256" key="1">
    <source>
        <dbReference type="SAM" id="Phobius"/>
    </source>
</evidence>
<gene>
    <name evidence="3" type="ORF">J6595_19345</name>
</gene>
<organism evidence="3 4">
    <name type="scientific">Jiella mangrovi</name>
    <dbReference type="NCBI Taxonomy" id="2821407"/>
    <lineage>
        <taxon>Bacteria</taxon>
        <taxon>Pseudomonadati</taxon>
        <taxon>Pseudomonadota</taxon>
        <taxon>Alphaproteobacteria</taxon>
        <taxon>Hyphomicrobiales</taxon>
        <taxon>Aurantimonadaceae</taxon>
        <taxon>Jiella</taxon>
    </lineage>
</organism>
<dbReference type="InterPro" id="IPR001054">
    <property type="entry name" value="A/G_cyclase"/>
</dbReference>
<evidence type="ECO:0000313" key="3">
    <source>
        <dbReference type="EMBL" id="MBP0617747.1"/>
    </source>
</evidence>
<dbReference type="PANTHER" id="PTHR43081">
    <property type="entry name" value="ADENYLATE CYCLASE, TERMINAL-DIFFERENTIATION SPECIFIC-RELATED"/>
    <property type="match status" value="1"/>
</dbReference>
<dbReference type="InterPro" id="IPR007890">
    <property type="entry name" value="CHASE2"/>
</dbReference>
<proteinExistence type="predicted"/>
<dbReference type="Proteomes" id="UP000678276">
    <property type="component" value="Unassembled WGS sequence"/>
</dbReference>
<dbReference type="InterPro" id="IPR050697">
    <property type="entry name" value="Adenylyl/Guanylyl_Cyclase_3/4"/>
</dbReference>
<comment type="caution">
    <text evidence="3">The sequence shown here is derived from an EMBL/GenBank/DDBJ whole genome shotgun (WGS) entry which is preliminary data.</text>
</comment>
<feature type="transmembrane region" description="Helical" evidence="1">
    <location>
        <begin position="425"/>
        <end position="445"/>
    </location>
</feature>
<feature type="transmembrane region" description="Helical" evidence="1">
    <location>
        <begin position="368"/>
        <end position="386"/>
    </location>
</feature>
<reference evidence="3 4" key="1">
    <citation type="submission" date="2021-04" db="EMBL/GenBank/DDBJ databases">
        <title>Whole genome sequence of Jiella sp. KSK16Y-1.</title>
        <authorList>
            <person name="Tuo L."/>
        </authorList>
    </citation>
    <scope>NUCLEOTIDE SEQUENCE [LARGE SCALE GENOMIC DNA]</scope>
    <source>
        <strain evidence="3 4">KSK16Y-1</strain>
    </source>
</reference>
<sequence>MISPRNRASGERRKGYVIWAVGLLTLLVGLSVSAFSPVTILDRLTVLVFDGYQRALPREQAGAPVVVVDIDEAAIAQFGQWPWPRTMLARMVDRLGALGAANIAFDMVFPEPDRTSLNRIVEELKRSGTELALPEALADLDNDRVLAEAFARNKVTAGIAISNETDGALGPPKAGFSFAGADPKSFLPPYRGGVTNIAPLDAAAAGIGFFSFPPGRDGIVRELPIVANAQGALYPALAAEALRLAQGAGSYIVRSTGASGEIDSGRAAMTALKDGGLEIPTGPLGTIWIYYSGMPDLPVMSAAALFDPQEEARLAAAIAGHIVLVGTSAVGLRDLVATPIAASMPGVMVHAEIIDQIMGETFLSRPDWAEGAETLTAFVLGVLLIVTVRRAGALISSAITVGLVVSALAISWIAFERARLLIDPVLPAITVATVFAVTMPLLLLITNREKLFVRDAFKRYLAPTLVERLADNPQALELGGEERELTVLFSDIRGFTALSENLTPSELTTLLNTILTPMTDILLRGEAMIDKYIGDAIMAFWNAPLEISDHRRKACLAALAMVEELGALNRGRDEPLRIGIGLNTGPCCVGNLGSTKRFSYSAIGDSVNVASRIEGLTKTYGVSILVSESVREGAEDLAFLPVDRVKVVGRAQPLPVYVLMGDAEHARDPAFLALSAAHSRMIRAYRAGDLAGLEAALAELTRLNVPELAKLHQIYRERYSELWESPPGDGWDGVTVAREK</sequence>
<keyword evidence="1" id="KW-0472">Membrane</keyword>
<keyword evidence="1" id="KW-0812">Transmembrane</keyword>
<dbReference type="Pfam" id="PF00211">
    <property type="entry name" value="Guanylate_cyc"/>
    <property type="match status" value="1"/>
</dbReference>
<dbReference type="SMART" id="SM01080">
    <property type="entry name" value="CHASE2"/>
    <property type="match status" value="1"/>
</dbReference>
<evidence type="ECO:0000259" key="2">
    <source>
        <dbReference type="PROSITE" id="PS50125"/>
    </source>
</evidence>
<dbReference type="Pfam" id="PF05226">
    <property type="entry name" value="CHASE2"/>
    <property type="match status" value="1"/>
</dbReference>